<dbReference type="EMBL" id="CP000482">
    <property type="protein sequence ID" value="ABK99982.1"/>
    <property type="molecule type" value="Genomic_DNA"/>
</dbReference>
<evidence type="ECO:0000313" key="3">
    <source>
        <dbReference type="Proteomes" id="UP000006732"/>
    </source>
</evidence>
<feature type="domain" description="Helix-turn-helix" evidence="1">
    <location>
        <begin position="8"/>
        <end position="44"/>
    </location>
</feature>
<dbReference type="STRING" id="338966.Ppro_2376"/>
<name>A1ARL2_PELPD</name>
<evidence type="ECO:0000313" key="2">
    <source>
        <dbReference type="EMBL" id="ABK99982.1"/>
    </source>
</evidence>
<gene>
    <name evidence="2" type="ordered locus">Ppro_2376</name>
</gene>
<accession>A1ARL2</accession>
<dbReference type="InterPro" id="IPR041657">
    <property type="entry name" value="HTH_17"/>
</dbReference>
<dbReference type="AlphaFoldDB" id="A1ARL2"/>
<reference evidence="2 3" key="1">
    <citation type="submission" date="2006-10" db="EMBL/GenBank/DDBJ databases">
        <title>Complete sequence of chromosome of Pelobacter propionicus DSM 2379.</title>
        <authorList>
            <consortium name="US DOE Joint Genome Institute"/>
            <person name="Copeland A."/>
            <person name="Lucas S."/>
            <person name="Lapidus A."/>
            <person name="Barry K."/>
            <person name="Detter J.C."/>
            <person name="Glavina del Rio T."/>
            <person name="Hammon N."/>
            <person name="Israni S."/>
            <person name="Dalin E."/>
            <person name="Tice H."/>
            <person name="Pitluck S."/>
            <person name="Saunders E."/>
            <person name="Brettin T."/>
            <person name="Bruce D."/>
            <person name="Han C."/>
            <person name="Tapia R."/>
            <person name="Schmutz J."/>
            <person name="Larimer F."/>
            <person name="Land M."/>
            <person name="Hauser L."/>
            <person name="Kyrpides N."/>
            <person name="Kim E."/>
            <person name="Lovley D."/>
            <person name="Richardson P."/>
        </authorList>
    </citation>
    <scope>NUCLEOTIDE SEQUENCE [LARGE SCALE GENOMIC DNA]</scope>
    <source>
        <strain evidence="3">DSM 2379 / NBRC 103807 / OttBd1</strain>
    </source>
</reference>
<evidence type="ECO:0000259" key="1">
    <source>
        <dbReference type="Pfam" id="PF12728"/>
    </source>
</evidence>
<protein>
    <recommendedName>
        <fullName evidence="1">Helix-turn-helix domain-containing protein</fullName>
    </recommendedName>
</protein>
<sequence>MSTLPHMITIDEFAQLMRISRSTAYTWIAAGRLEPGRHFLRIDRVVRILWSEELLIHLLAQTKTENKQVPKLVRKGKGGRNRCALNSDYLEH</sequence>
<dbReference type="Pfam" id="PF12728">
    <property type="entry name" value="HTH_17"/>
    <property type="match status" value="1"/>
</dbReference>
<dbReference type="KEGG" id="ppd:Ppro_2376"/>
<organism evidence="2 3">
    <name type="scientific">Pelobacter propionicus (strain DSM 2379 / NBRC 103807 / OttBd1)</name>
    <dbReference type="NCBI Taxonomy" id="338966"/>
    <lineage>
        <taxon>Bacteria</taxon>
        <taxon>Pseudomonadati</taxon>
        <taxon>Thermodesulfobacteriota</taxon>
        <taxon>Desulfuromonadia</taxon>
        <taxon>Desulfuromonadales</taxon>
        <taxon>Desulfuromonadaceae</taxon>
        <taxon>Pelobacter</taxon>
    </lineage>
</organism>
<keyword evidence="3" id="KW-1185">Reference proteome</keyword>
<dbReference type="HOGENOM" id="CLU_2410639_0_0_7"/>
<dbReference type="RefSeq" id="WP_011736238.1">
    <property type="nucleotide sequence ID" value="NC_008609.1"/>
</dbReference>
<dbReference type="Proteomes" id="UP000006732">
    <property type="component" value="Chromosome"/>
</dbReference>
<proteinExistence type="predicted"/>